<evidence type="ECO:0000313" key="2">
    <source>
        <dbReference type="Proteomes" id="UP000191897"/>
    </source>
</evidence>
<evidence type="ECO:0000313" key="1">
    <source>
        <dbReference type="EMBL" id="CUX67936.1"/>
    </source>
</evidence>
<protein>
    <submittedName>
        <fullName evidence="1">Uncharacterized protein</fullName>
    </submittedName>
</protein>
<gene>
    <name evidence="1" type="ORF">AGR4C_pb30038</name>
</gene>
<name>A0A1S7SEI4_AGRTU</name>
<sequence length="42" mass="4481">MPSAKHIGNQEVAEQETIADILKSMEMDGKAEGALKPPSDGR</sequence>
<proteinExistence type="predicted"/>
<dbReference type="Proteomes" id="UP000191897">
    <property type="component" value="Unassembled WGS sequence"/>
</dbReference>
<dbReference type="AlphaFoldDB" id="A0A1S7SEI4"/>
<reference evidence="1 2" key="1">
    <citation type="submission" date="2016-01" db="EMBL/GenBank/DDBJ databases">
        <authorList>
            <person name="Oliw E.H."/>
        </authorList>
    </citation>
    <scope>NUCLEOTIDE SEQUENCE [LARGE SCALE GENOMIC DNA]</scope>
    <source>
        <strain evidence="1 2">Kerr 14</strain>
    </source>
</reference>
<accession>A0A1S7SEI4</accession>
<dbReference type="EMBL" id="FBWC01000042">
    <property type="protein sequence ID" value="CUX67936.1"/>
    <property type="molecule type" value="Genomic_DNA"/>
</dbReference>
<organism evidence="1 2">
    <name type="scientific">Agrobacterium tumefaciens str. Kerr 14</name>
    <dbReference type="NCBI Taxonomy" id="1183424"/>
    <lineage>
        <taxon>Bacteria</taxon>
        <taxon>Pseudomonadati</taxon>
        <taxon>Pseudomonadota</taxon>
        <taxon>Alphaproteobacteria</taxon>
        <taxon>Hyphomicrobiales</taxon>
        <taxon>Rhizobiaceae</taxon>
        <taxon>Rhizobium/Agrobacterium group</taxon>
        <taxon>Agrobacterium</taxon>
        <taxon>Agrobacterium tumefaciens complex</taxon>
    </lineage>
</organism>